<proteinExistence type="predicted"/>
<name>A0ABQ9EDB7_TEGGR</name>
<dbReference type="Gene3D" id="1.25.40.20">
    <property type="entry name" value="Ankyrin repeat-containing domain"/>
    <property type="match status" value="1"/>
</dbReference>
<feature type="repeat" description="ANK" evidence="3">
    <location>
        <begin position="214"/>
        <end position="246"/>
    </location>
</feature>
<feature type="repeat" description="ANK" evidence="3">
    <location>
        <begin position="110"/>
        <end position="142"/>
    </location>
</feature>
<dbReference type="SUPFAM" id="SSF48403">
    <property type="entry name" value="Ankyrin repeat"/>
    <property type="match status" value="1"/>
</dbReference>
<dbReference type="EMBL" id="JARBDR010000918">
    <property type="protein sequence ID" value="KAJ8301826.1"/>
    <property type="molecule type" value="Genomic_DNA"/>
</dbReference>
<evidence type="ECO:0000256" key="2">
    <source>
        <dbReference type="ARBA" id="ARBA00023043"/>
    </source>
</evidence>
<dbReference type="PANTHER" id="PTHR24198:SF165">
    <property type="entry name" value="ANKYRIN REPEAT-CONTAINING PROTEIN-RELATED"/>
    <property type="match status" value="1"/>
</dbReference>
<dbReference type="PROSITE" id="PS50297">
    <property type="entry name" value="ANK_REP_REGION"/>
    <property type="match status" value="3"/>
</dbReference>
<dbReference type="PANTHER" id="PTHR24198">
    <property type="entry name" value="ANKYRIN REPEAT AND PROTEIN KINASE DOMAIN-CONTAINING PROTEIN"/>
    <property type="match status" value="1"/>
</dbReference>
<dbReference type="InterPro" id="IPR002110">
    <property type="entry name" value="Ankyrin_rpt"/>
</dbReference>
<dbReference type="SMART" id="SM00248">
    <property type="entry name" value="ANK"/>
    <property type="match status" value="7"/>
</dbReference>
<feature type="non-terminal residue" evidence="4">
    <location>
        <position position="1"/>
    </location>
</feature>
<reference evidence="4 5" key="1">
    <citation type="submission" date="2022-12" db="EMBL/GenBank/DDBJ databases">
        <title>Chromosome-level genome of Tegillarca granosa.</title>
        <authorList>
            <person name="Kim J."/>
        </authorList>
    </citation>
    <scope>NUCLEOTIDE SEQUENCE [LARGE SCALE GENOMIC DNA]</scope>
    <source>
        <strain evidence="4">Teg-2019</strain>
        <tissue evidence="4">Adductor muscle</tissue>
    </source>
</reference>
<accession>A0ABQ9EDB7</accession>
<dbReference type="InterPro" id="IPR036770">
    <property type="entry name" value="Ankyrin_rpt-contain_sf"/>
</dbReference>
<organism evidence="4 5">
    <name type="scientific">Tegillarca granosa</name>
    <name type="common">Malaysian cockle</name>
    <name type="synonym">Anadara granosa</name>
    <dbReference type="NCBI Taxonomy" id="220873"/>
    <lineage>
        <taxon>Eukaryota</taxon>
        <taxon>Metazoa</taxon>
        <taxon>Spiralia</taxon>
        <taxon>Lophotrochozoa</taxon>
        <taxon>Mollusca</taxon>
        <taxon>Bivalvia</taxon>
        <taxon>Autobranchia</taxon>
        <taxon>Pteriomorphia</taxon>
        <taxon>Arcoida</taxon>
        <taxon>Arcoidea</taxon>
        <taxon>Arcidae</taxon>
        <taxon>Tegillarca</taxon>
    </lineage>
</organism>
<evidence type="ECO:0000313" key="5">
    <source>
        <dbReference type="Proteomes" id="UP001217089"/>
    </source>
</evidence>
<evidence type="ECO:0000256" key="1">
    <source>
        <dbReference type="ARBA" id="ARBA00022737"/>
    </source>
</evidence>
<dbReference type="PROSITE" id="PS50088">
    <property type="entry name" value="ANK_REPEAT"/>
    <property type="match status" value="3"/>
</dbReference>
<evidence type="ECO:0008006" key="6">
    <source>
        <dbReference type="Google" id="ProtNLM"/>
    </source>
</evidence>
<dbReference type="Pfam" id="PF12796">
    <property type="entry name" value="Ank_2"/>
    <property type="match status" value="2"/>
</dbReference>
<feature type="repeat" description="ANK" evidence="3">
    <location>
        <begin position="180"/>
        <end position="213"/>
    </location>
</feature>
<comment type="caution">
    <text evidence="4">The sequence shown here is derived from an EMBL/GenBank/DDBJ whole genome shotgun (WGS) entry which is preliminary data.</text>
</comment>
<protein>
    <recommendedName>
        <fullName evidence="6">Ankyrin repeat protein</fullName>
    </recommendedName>
</protein>
<gene>
    <name evidence="4" type="ORF">KUTeg_020813</name>
</gene>
<keyword evidence="2 3" id="KW-0040">ANK repeat</keyword>
<keyword evidence="1" id="KW-0677">Repeat</keyword>
<dbReference type="Proteomes" id="UP001217089">
    <property type="component" value="Unassembled WGS sequence"/>
</dbReference>
<evidence type="ECO:0000313" key="4">
    <source>
        <dbReference type="EMBL" id="KAJ8301826.1"/>
    </source>
</evidence>
<sequence length="275" mass="30354">NIRAKIICTNVYGKSALLDACALQRYSIIRYFVEECRVNVNTYSEKGVSPVEIACELGDVPLLEYLHSFGGYIYLLDEKCRTLIMKFVNNASICDVLISRKVDIQPRDSDGKTALNYALSTSSTRTLELLLQNGACVNQPNASGIYPIEEACLNNDSDSLRILLHYGASNSISVNKKDDNGMSAIHYAIQNGADLKLLELLLSFGADINTKNNEGLTPAAFAIQRKSIDCLKYLLQKGADVYAVDIKDSSLLHHAVETEDLDIIKVLAEYDVNNC</sequence>
<evidence type="ECO:0000256" key="3">
    <source>
        <dbReference type="PROSITE-ProRule" id="PRU00023"/>
    </source>
</evidence>
<keyword evidence="5" id="KW-1185">Reference proteome</keyword>